<dbReference type="EMBL" id="AZAC01000020">
    <property type="protein sequence ID" value="KIX13002.1"/>
    <property type="molecule type" value="Genomic_DNA"/>
</dbReference>
<dbReference type="Gene3D" id="3.40.30.10">
    <property type="entry name" value="Glutaredoxin"/>
    <property type="match status" value="1"/>
</dbReference>
<evidence type="ECO:0000313" key="1">
    <source>
        <dbReference type="EMBL" id="KIX13002.1"/>
    </source>
</evidence>
<dbReference type="AlphaFoldDB" id="A0A0D2GDL0"/>
<accession>A0A0D2GDL0</accession>
<reference evidence="1 2" key="1">
    <citation type="submission" date="2013-11" db="EMBL/GenBank/DDBJ databases">
        <title>Metagenomic analysis of a methanogenic consortium involved in long chain n-alkane degradation.</title>
        <authorList>
            <person name="Davidova I.A."/>
            <person name="Callaghan A.V."/>
            <person name="Wawrik B."/>
            <person name="Pruitt S."/>
            <person name="Marks C."/>
            <person name="Duncan K.E."/>
            <person name="Suflita J.M."/>
        </authorList>
    </citation>
    <scope>NUCLEOTIDE SEQUENCE [LARGE SCALE GENOMIC DNA]</scope>
    <source>
        <strain evidence="1 2">SPR</strain>
    </source>
</reference>
<evidence type="ECO:0000313" key="2">
    <source>
        <dbReference type="Proteomes" id="UP000032233"/>
    </source>
</evidence>
<gene>
    <name evidence="1" type="ORF">X474_16295</name>
</gene>
<dbReference type="Proteomes" id="UP000032233">
    <property type="component" value="Unassembled WGS sequence"/>
</dbReference>
<protein>
    <recommendedName>
        <fullName evidence="3">Thioredoxin-like fold domain-containing protein</fullName>
    </recommendedName>
</protein>
<evidence type="ECO:0008006" key="3">
    <source>
        <dbReference type="Google" id="ProtNLM"/>
    </source>
</evidence>
<name>A0A0D2GDL0_9BACT</name>
<sequence>MPFIHEIRVLDLDAGRLMIAESKVKSAVRRLNLRAGINMVADNLAITRQGLLDKTPVLLVDGKIVQHSRPIETSQLIELLSELLEG</sequence>
<organism evidence="1 2">
    <name type="scientific">Dethiosulfatarculus sandiegensis</name>
    <dbReference type="NCBI Taxonomy" id="1429043"/>
    <lineage>
        <taxon>Bacteria</taxon>
        <taxon>Pseudomonadati</taxon>
        <taxon>Thermodesulfobacteriota</taxon>
        <taxon>Desulfarculia</taxon>
        <taxon>Desulfarculales</taxon>
        <taxon>Desulfarculaceae</taxon>
        <taxon>Dethiosulfatarculus</taxon>
    </lineage>
</organism>
<proteinExistence type="predicted"/>
<dbReference type="InParanoid" id="A0A0D2GDL0"/>
<keyword evidence="2" id="KW-1185">Reference proteome</keyword>
<dbReference type="STRING" id="1429043.X474_16295"/>
<comment type="caution">
    <text evidence="1">The sequence shown here is derived from an EMBL/GenBank/DDBJ whole genome shotgun (WGS) entry which is preliminary data.</text>
</comment>